<dbReference type="InterPro" id="IPR032033">
    <property type="entry name" value="Cytochrome_P460"/>
</dbReference>
<dbReference type="EMBL" id="LT960614">
    <property type="protein sequence ID" value="SON55408.1"/>
    <property type="molecule type" value="Genomic_DNA"/>
</dbReference>
<dbReference type="CDD" id="cd20753">
    <property type="entry name" value="cyt_P460_Mc-like"/>
    <property type="match status" value="1"/>
</dbReference>
<keyword evidence="4" id="KW-1185">Reference proteome</keyword>
<feature type="chain" id="PRO_5013265545" description="Cytochrome P460 domain-containing protein" evidence="1">
    <location>
        <begin position="21"/>
        <end position="171"/>
    </location>
</feature>
<accession>A0A2C9D5K3</accession>
<gene>
    <name evidence="3" type="ORF">HDIA_1867</name>
</gene>
<dbReference type="AlphaFoldDB" id="A0A2C9D5K3"/>
<sequence>MTRNATIAVIALLLPAVAFGCVTEDVAAAGTAKPASPIYGVQLPDGYRGWQLVAPALEDKPLDELRAVVGNGGAIDAYQADTLPFPDGTVLVKLAWARTRSAEFGPASIPGAATTVQVMVKDSARYATTGGWGSGRFIDGEPADVAQHQTCFACQQALARDHDYVFTRYAP</sequence>
<evidence type="ECO:0000259" key="2">
    <source>
        <dbReference type="Pfam" id="PF16694"/>
    </source>
</evidence>
<name>A0A2C9D5K3_9HYPH</name>
<dbReference type="Gene3D" id="3.50.70.20">
    <property type="entry name" value="Cytochrome P460"/>
    <property type="match status" value="1"/>
</dbReference>
<dbReference type="KEGG" id="hdi:HDIA_1867"/>
<feature type="domain" description="Cytochrome P460" evidence="2">
    <location>
        <begin position="44"/>
        <end position="167"/>
    </location>
</feature>
<evidence type="ECO:0000313" key="4">
    <source>
        <dbReference type="Proteomes" id="UP000223606"/>
    </source>
</evidence>
<dbReference type="InterPro" id="IPR038142">
    <property type="entry name" value="Cytochrome_P460_sp"/>
</dbReference>
<evidence type="ECO:0000313" key="3">
    <source>
        <dbReference type="EMBL" id="SON55408.1"/>
    </source>
</evidence>
<keyword evidence="1" id="KW-0732">Signal</keyword>
<proteinExistence type="predicted"/>
<organism evidence="3 4">
    <name type="scientific">Hartmannibacter diazotrophicus</name>
    <dbReference type="NCBI Taxonomy" id="1482074"/>
    <lineage>
        <taxon>Bacteria</taxon>
        <taxon>Pseudomonadati</taxon>
        <taxon>Pseudomonadota</taxon>
        <taxon>Alphaproteobacteria</taxon>
        <taxon>Hyphomicrobiales</taxon>
        <taxon>Pleomorphomonadaceae</taxon>
        <taxon>Hartmannibacter</taxon>
    </lineage>
</organism>
<reference evidence="4" key="1">
    <citation type="submission" date="2017-09" db="EMBL/GenBank/DDBJ databases">
        <title>Genome sequence of Nannocystis excedens DSM 71.</title>
        <authorList>
            <person name="Blom J."/>
        </authorList>
    </citation>
    <scope>NUCLEOTIDE SEQUENCE [LARGE SCALE GENOMIC DNA]</scope>
    <source>
        <strain evidence="4">type strain: E19</strain>
    </source>
</reference>
<protein>
    <recommendedName>
        <fullName evidence="2">Cytochrome P460 domain-containing protein</fullName>
    </recommendedName>
</protein>
<feature type="signal peptide" evidence="1">
    <location>
        <begin position="1"/>
        <end position="20"/>
    </location>
</feature>
<evidence type="ECO:0000256" key="1">
    <source>
        <dbReference type="SAM" id="SignalP"/>
    </source>
</evidence>
<dbReference type="OrthoDB" id="511546at2"/>
<dbReference type="Proteomes" id="UP000223606">
    <property type="component" value="Chromosome 1"/>
</dbReference>
<dbReference type="PROSITE" id="PS51257">
    <property type="entry name" value="PROKAR_LIPOPROTEIN"/>
    <property type="match status" value="1"/>
</dbReference>
<dbReference type="RefSeq" id="WP_099555924.1">
    <property type="nucleotide sequence ID" value="NZ_LT960614.1"/>
</dbReference>
<dbReference type="Pfam" id="PF16694">
    <property type="entry name" value="Cytochrome_P460"/>
    <property type="match status" value="1"/>
</dbReference>